<keyword evidence="3" id="KW-1185">Reference proteome</keyword>
<accession>A0ABM6DLK1</accession>
<dbReference type="RefSeq" id="WP_069028075.1">
    <property type="nucleotide sequence ID" value="NZ_CP015149.1"/>
</dbReference>
<evidence type="ECO:0000256" key="1">
    <source>
        <dbReference type="SAM" id="Phobius"/>
    </source>
</evidence>
<keyword evidence="1" id="KW-1133">Transmembrane helix</keyword>
<organism evidence="2 3">
    <name type="scientific">Maize bushy stunt phytoplasma</name>
    <dbReference type="NCBI Taxonomy" id="202462"/>
    <lineage>
        <taxon>Bacteria</taxon>
        <taxon>Bacillati</taxon>
        <taxon>Mycoplasmatota</taxon>
        <taxon>Mollicutes</taxon>
        <taxon>Acholeplasmatales</taxon>
        <taxon>Acholeplasmataceae</taxon>
        <taxon>Candidatus Phytoplasma</taxon>
        <taxon>16SrI (Aster yellows group)</taxon>
    </lineage>
</organism>
<feature type="transmembrane region" description="Helical" evidence="1">
    <location>
        <begin position="13"/>
        <end position="38"/>
    </location>
</feature>
<name>A0ABM6DLK1_9MOLU</name>
<keyword evidence="1" id="KW-0472">Membrane</keyword>
<evidence type="ECO:0000313" key="3">
    <source>
        <dbReference type="Proteomes" id="UP000224287"/>
    </source>
</evidence>
<protein>
    <submittedName>
        <fullName evidence="2">Effector, AYWB SAP09-like protein</fullName>
    </submittedName>
</protein>
<reference evidence="2" key="1">
    <citation type="submission" date="2016-04" db="EMBL/GenBank/DDBJ databases">
        <title>Complete genome sequence of maize bushy stunt phytoplasma M3.</title>
        <authorList>
            <person name="Orlovskis Z."/>
            <person name="Canale M.C."/>
            <person name="Haryono M."/>
            <person name="Lopes J.R.S."/>
            <person name="Kuo C.-H."/>
            <person name="Hogenhout S.A."/>
        </authorList>
    </citation>
    <scope>NUCLEOTIDE SEQUENCE [LARGE SCALE GENOMIC DNA]</scope>
    <source>
        <strain evidence="2">M3</strain>
    </source>
</reference>
<proteinExistence type="predicted"/>
<evidence type="ECO:0000313" key="2">
    <source>
        <dbReference type="EMBL" id="AOF54638.1"/>
    </source>
</evidence>
<keyword evidence="1" id="KW-0812">Transmembrane</keyword>
<sequence length="206" mass="23700">MTKNTKNQNKNKILTIIITIITILFTTLSIFALTNYFSKERKERIQLMNSIPIFDVERTGGNNEDKILLPIPVPNLNPAKYNHLITIEHKVTLNHNGMDIQTPLYLKVSTKYDTQQTLANPEKYFNVGLKTDNNDYDDIKRPQIKLNDRGIGLINIQISIEQKEIINTPNPKLNFICNYELVDYQGKVLDRGSQTIQNKISNIITI</sequence>
<gene>
    <name evidence="2" type="ORF">MBSPM3_v1c1020</name>
</gene>
<dbReference type="Proteomes" id="UP000224287">
    <property type="component" value="Chromosome"/>
</dbReference>
<dbReference type="EMBL" id="CP015149">
    <property type="protein sequence ID" value="AOF54638.1"/>
    <property type="molecule type" value="Genomic_DNA"/>
</dbReference>